<organism evidence="1 2">
    <name type="scientific">Dysgonomonas macrotermitis</name>
    <dbReference type="NCBI Taxonomy" id="1346286"/>
    <lineage>
        <taxon>Bacteria</taxon>
        <taxon>Pseudomonadati</taxon>
        <taxon>Bacteroidota</taxon>
        <taxon>Bacteroidia</taxon>
        <taxon>Bacteroidales</taxon>
        <taxon>Dysgonomonadaceae</taxon>
        <taxon>Dysgonomonas</taxon>
    </lineage>
</organism>
<dbReference type="AlphaFoldDB" id="A0A1M5IW25"/>
<name>A0A1M5IW25_9BACT</name>
<protein>
    <submittedName>
        <fullName evidence="1">Uncharacterized protein</fullName>
    </submittedName>
</protein>
<dbReference type="STRING" id="1346286.SAMN05444362_12133"/>
<dbReference type="EMBL" id="FQUC01000021">
    <property type="protein sequence ID" value="SHG32345.1"/>
    <property type="molecule type" value="Genomic_DNA"/>
</dbReference>
<sequence length="128" mass="14889">MKAMNLYDRIELDVLLDAIKKASLQIFSEKANVIINKNNSLIGINDYESHQHDDIRIAREILNVKTGSESYISCKQNLNYYRDGKMFDVILYSGYRGGYRFHIGWTVDKEQTLTDNGKEFNELMTAHF</sequence>
<keyword evidence="2" id="KW-1185">Reference proteome</keyword>
<dbReference type="RefSeq" id="WP_062184270.1">
    <property type="nucleotide sequence ID" value="NZ_BBXL01000026.1"/>
</dbReference>
<reference evidence="2" key="1">
    <citation type="submission" date="2016-11" db="EMBL/GenBank/DDBJ databases">
        <authorList>
            <person name="Varghese N."/>
            <person name="Submissions S."/>
        </authorList>
    </citation>
    <scope>NUCLEOTIDE SEQUENCE [LARGE SCALE GENOMIC DNA]</scope>
    <source>
        <strain evidence="2">DSM 27370</strain>
    </source>
</reference>
<evidence type="ECO:0000313" key="1">
    <source>
        <dbReference type="EMBL" id="SHG32345.1"/>
    </source>
</evidence>
<proteinExistence type="predicted"/>
<gene>
    <name evidence="1" type="ORF">SAMN05444362_12133</name>
</gene>
<evidence type="ECO:0000313" key="2">
    <source>
        <dbReference type="Proteomes" id="UP000184480"/>
    </source>
</evidence>
<dbReference type="Proteomes" id="UP000184480">
    <property type="component" value="Unassembled WGS sequence"/>
</dbReference>
<accession>A0A1M5IW25</accession>